<evidence type="ECO:0008006" key="10">
    <source>
        <dbReference type="Google" id="ProtNLM"/>
    </source>
</evidence>
<dbReference type="InterPro" id="IPR013325">
    <property type="entry name" value="RNA_pol_sigma_r2"/>
</dbReference>
<dbReference type="Gene3D" id="1.10.1740.10">
    <property type="match status" value="1"/>
</dbReference>
<protein>
    <recommendedName>
        <fullName evidence="10">Sigma-70 family RNA polymerase sigma factor</fullName>
    </recommendedName>
</protein>
<feature type="compositionally biased region" description="Basic and acidic residues" evidence="5">
    <location>
        <begin position="40"/>
        <end position="51"/>
    </location>
</feature>
<dbReference type="InterPro" id="IPR013324">
    <property type="entry name" value="RNA_pol_sigma_r3/r4-like"/>
</dbReference>
<evidence type="ECO:0000259" key="6">
    <source>
        <dbReference type="Pfam" id="PF04542"/>
    </source>
</evidence>
<dbReference type="EMBL" id="BAABFX010000026">
    <property type="protein sequence ID" value="GAA4395720.1"/>
    <property type="molecule type" value="Genomic_DNA"/>
</dbReference>
<evidence type="ECO:0000256" key="1">
    <source>
        <dbReference type="ARBA" id="ARBA00010641"/>
    </source>
</evidence>
<dbReference type="InterPro" id="IPR039425">
    <property type="entry name" value="RNA_pol_sigma-70-like"/>
</dbReference>
<dbReference type="InterPro" id="IPR013249">
    <property type="entry name" value="RNA_pol_sigma70_r4_t2"/>
</dbReference>
<gene>
    <name evidence="8" type="ORF">GCM10023153_17990</name>
</gene>
<dbReference type="InterPro" id="IPR014284">
    <property type="entry name" value="RNA_pol_sigma-70_dom"/>
</dbReference>
<dbReference type="Gene3D" id="1.10.10.10">
    <property type="entry name" value="Winged helix-like DNA-binding domain superfamily/Winged helix DNA-binding domain"/>
    <property type="match status" value="1"/>
</dbReference>
<dbReference type="PANTHER" id="PTHR43133:SF62">
    <property type="entry name" value="RNA POLYMERASE SIGMA FACTOR SIGZ"/>
    <property type="match status" value="1"/>
</dbReference>
<dbReference type="NCBIfam" id="TIGR02937">
    <property type="entry name" value="sigma70-ECF"/>
    <property type="match status" value="1"/>
</dbReference>
<feature type="domain" description="RNA polymerase sigma-70 region 2" evidence="6">
    <location>
        <begin position="91"/>
        <end position="158"/>
    </location>
</feature>
<evidence type="ECO:0000256" key="5">
    <source>
        <dbReference type="SAM" id="MobiDB-lite"/>
    </source>
</evidence>
<feature type="domain" description="RNA polymerase sigma factor 70 region 4 type 2" evidence="7">
    <location>
        <begin position="188"/>
        <end position="239"/>
    </location>
</feature>
<evidence type="ECO:0000256" key="2">
    <source>
        <dbReference type="ARBA" id="ARBA00023015"/>
    </source>
</evidence>
<accession>A0ABP8JT90</accession>
<proteinExistence type="inferred from homology"/>
<dbReference type="PANTHER" id="PTHR43133">
    <property type="entry name" value="RNA POLYMERASE ECF-TYPE SIGMA FACTO"/>
    <property type="match status" value="1"/>
</dbReference>
<feature type="compositionally biased region" description="Basic and acidic residues" evidence="5">
    <location>
        <begin position="13"/>
        <end position="28"/>
    </location>
</feature>
<keyword evidence="9" id="KW-1185">Reference proteome</keyword>
<dbReference type="SUPFAM" id="SSF88659">
    <property type="entry name" value="Sigma3 and sigma4 domains of RNA polymerase sigma factors"/>
    <property type="match status" value="1"/>
</dbReference>
<dbReference type="Pfam" id="PF04542">
    <property type="entry name" value="Sigma70_r2"/>
    <property type="match status" value="1"/>
</dbReference>
<organism evidence="8 9">
    <name type="scientific">Ornithinibacter aureus</name>
    <dbReference type="NCBI Taxonomy" id="622664"/>
    <lineage>
        <taxon>Bacteria</taxon>
        <taxon>Bacillati</taxon>
        <taxon>Actinomycetota</taxon>
        <taxon>Actinomycetes</taxon>
        <taxon>Micrococcales</taxon>
        <taxon>Intrasporangiaceae</taxon>
        <taxon>Ornithinibacter</taxon>
    </lineage>
</organism>
<dbReference type="SUPFAM" id="SSF88946">
    <property type="entry name" value="Sigma2 domain of RNA polymerase sigma factors"/>
    <property type="match status" value="1"/>
</dbReference>
<dbReference type="InterPro" id="IPR007627">
    <property type="entry name" value="RNA_pol_sigma70_r2"/>
</dbReference>
<dbReference type="InterPro" id="IPR036388">
    <property type="entry name" value="WH-like_DNA-bd_sf"/>
</dbReference>
<keyword evidence="3" id="KW-0731">Sigma factor</keyword>
<evidence type="ECO:0000256" key="4">
    <source>
        <dbReference type="ARBA" id="ARBA00023163"/>
    </source>
</evidence>
<keyword evidence="2" id="KW-0805">Transcription regulation</keyword>
<evidence type="ECO:0000256" key="3">
    <source>
        <dbReference type="ARBA" id="ARBA00023082"/>
    </source>
</evidence>
<dbReference type="CDD" id="cd06171">
    <property type="entry name" value="Sigma70_r4"/>
    <property type="match status" value="1"/>
</dbReference>
<feature type="region of interest" description="Disordered" evidence="5">
    <location>
        <begin position="1"/>
        <end position="51"/>
    </location>
</feature>
<evidence type="ECO:0000313" key="9">
    <source>
        <dbReference type="Proteomes" id="UP001500390"/>
    </source>
</evidence>
<reference evidence="9" key="1">
    <citation type="journal article" date="2019" name="Int. J. Syst. Evol. Microbiol.">
        <title>The Global Catalogue of Microorganisms (GCM) 10K type strain sequencing project: providing services to taxonomists for standard genome sequencing and annotation.</title>
        <authorList>
            <consortium name="The Broad Institute Genomics Platform"/>
            <consortium name="The Broad Institute Genome Sequencing Center for Infectious Disease"/>
            <person name="Wu L."/>
            <person name="Ma J."/>
        </authorList>
    </citation>
    <scope>NUCLEOTIDE SEQUENCE [LARGE SCALE GENOMIC DNA]</scope>
    <source>
        <strain evidence="9">JCM 17738</strain>
    </source>
</reference>
<comment type="similarity">
    <text evidence="1">Belongs to the sigma-70 factor family. ECF subfamily.</text>
</comment>
<evidence type="ECO:0000259" key="7">
    <source>
        <dbReference type="Pfam" id="PF08281"/>
    </source>
</evidence>
<name>A0ABP8JT90_9MICO</name>
<dbReference type="Proteomes" id="UP001500390">
    <property type="component" value="Unassembled WGS sequence"/>
</dbReference>
<keyword evidence="4" id="KW-0804">Transcription</keyword>
<dbReference type="Pfam" id="PF08281">
    <property type="entry name" value="Sigma70_r4_2"/>
    <property type="match status" value="1"/>
</dbReference>
<sequence length="251" mass="27899">MTVHPQDGSAANHCRDSHGPVPTREERSVTQLTMDPPRLPPREARAPGRCDRPIPIIVGSVRADEQVEAVVVDDIAERLCAGSREALEEAYARWASLVHTLAVRSLGNHHDAEDVTQQVFVSAWNSRHTLRPDKGTVPGWLVGITRHKVADVHAKRARLARDAQAVAENTLPDESAPPPDDLLATRLVLHDELDRLGEPRGTIVRMAFLEDRTHDEIAERLAMPLGTVKSHVRRGLLHLRTRLEEVDRDPS</sequence>
<evidence type="ECO:0000313" key="8">
    <source>
        <dbReference type="EMBL" id="GAA4395720.1"/>
    </source>
</evidence>
<comment type="caution">
    <text evidence="8">The sequence shown here is derived from an EMBL/GenBank/DDBJ whole genome shotgun (WGS) entry which is preliminary data.</text>
</comment>